<evidence type="ECO:0000313" key="6">
    <source>
        <dbReference type="EMBL" id="AZG72690.1"/>
    </source>
</evidence>
<dbReference type="GO" id="GO:0046872">
    <property type="term" value="F:metal ion binding"/>
    <property type="evidence" value="ECO:0007669"/>
    <property type="project" value="UniProtKB-KW"/>
</dbReference>
<evidence type="ECO:0000256" key="1">
    <source>
        <dbReference type="ARBA" id="ARBA00001947"/>
    </source>
</evidence>
<dbReference type="RefSeq" id="WP_124730267.1">
    <property type="nucleotide sequence ID" value="NZ_CBCSKC010000003.1"/>
</dbReference>
<feature type="domain" description="Succinylglutamate desuccinylase/Aspartoacylase catalytic" evidence="5">
    <location>
        <begin position="49"/>
        <end position="227"/>
    </location>
</feature>
<dbReference type="InterPro" id="IPR043795">
    <property type="entry name" value="N-alpha-Ac-DABA-like"/>
</dbReference>
<dbReference type="GO" id="GO:0016811">
    <property type="term" value="F:hydrolase activity, acting on carbon-nitrogen (but not peptide) bonds, in linear amides"/>
    <property type="evidence" value="ECO:0007669"/>
    <property type="project" value="InterPro"/>
</dbReference>
<gene>
    <name evidence="6" type="ORF">EGC82_07830</name>
</gene>
<dbReference type="InterPro" id="IPR053138">
    <property type="entry name" value="N-alpha-Ac-DABA_deacetylase"/>
</dbReference>
<dbReference type="CDD" id="cd06251">
    <property type="entry name" value="M14_ASTE_ASPA-like"/>
    <property type="match status" value="1"/>
</dbReference>
<dbReference type="InterPro" id="IPR055438">
    <property type="entry name" value="AstE_AspA_cat"/>
</dbReference>
<dbReference type="AlphaFoldDB" id="A0A3G8LV94"/>
<dbReference type="Proteomes" id="UP000278035">
    <property type="component" value="Chromosome"/>
</dbReference>
<evidence type="ECO:0000256" key="4">
    <source>
        <dbReference type="ARBA" id="ARBA00022833"/>
    </source>
</evidence>
<dbReference type="OrthoDB" id="9782876at2"/>
<dbReference type="PANTHER" id="PTHR37326">
    <property type="entry name" value="BLL3975 PROTEIN"/>
    <property type="match status" value="1"/>
</dbReference>
<name>A0A3G8LV94_9GAMM</name>
<keyword evidence="4" id="KW-0862">Zinc</keyword>
<accession>A0A3G8LV94</accession>
<evidence type="ECO:0000256" key="2">
    <source>
        <dbReference type="ARBA" id="ARBA00022723"/>
    </source>
</evidence>
<protein>
    <submittedName>
        <fullName evidence="6">Succinylglutamate desuccinylase/aspartoacylase family protein</fullName>
    </submittedName>
</protein>
<organism evidence="6 7">
    <name type="scientific">Shewanella livingstonensis</name>
    <dbReference type="NCBI Taxonomy" id="150120"/>
    <lineage>
        <taxon>Bacteria</taxon>
        <taxon>Pseudomonadati</taxon>
        <taxon>Pseudomonadota</taxon>
        <taxon>Gammaproteobacteria</taxon>
        <taxon>Alteromonadales</taxon>
        <taxon>Shewanellaceae</taxon>
        <taxon>Shewanella</taxon>
    </lineage>
</organism>
<keyword evidence="3" id="KW-0378">Hydrolase</keyword>
<sequence>MVRKHEPFVIGDVSVPAGTQQSVKLPAAKLYNDTPMDLHVEVFHGTKAGPVLLVCAAIHGDELNGIEICRRLLGRVNAKTLTGTLLVVPIVNVFGFIQQSRYLPDRRDLNRCFPGSAKGALASRLAHLFSSILVKRATHIVDLHTGAIHRENLPQIRCDTDDEVMLEMANAFGAPVIMSSKAREGSMRGYANSLNIPCILYEAGEALRFSDMSIKSGVNGVINVMRCLSMTKGKIKTKTTSVNASRSYWVRSESDGLVNIKLKLGERVSKGQVLANIVNPLGGDPSPLLAPTDGIIIGNSNIPVTNEGEALFHIAQFSGDEIEIINDNLDDFMQEYAE</sequence>
<proteinExistence type="predicted"/>
<keyword evidence="2" id="KW-0479">Metal-binding</keyword>
<dbReference type="SUPFAM" id="SSF53187">
    <property type="entry name" value="Zn-dependent exopeptidases"/>
    <property type="match status" value="1"/>
</dbReference>
<evidence type="ECO:0000313" key="7">
    <source>
        <dbReference type="Proteomes" id="UP000278035"/>
    </source>
</evidence>
<dbReference type="PIRSF" id="PIRSF039012">
    <property type="entry name" value="ASP"/>
    <property type="match status" value="1"/>
</dbReference>
<dbReference type="EMBL" id="CP034015">
    <property type="protein sequence ID" value="AZG72690.1"/>
    <property type="molecule type" value="Genomic_DNA"/>
</dbReference>
<dbReference type="GO" id="GO:0016788">
    <property type="term" value="F:hydrolase activity, acting on ester bonds"/>
    <property type="evidence" value="ECO:0007669"/>
    <property type="project" value="InterPro"/>
</dbReference>
<evidence type="ECO:0000256" key="3">
    <source>
        <dbReference type="ARBA" id="ARBA00022801"/>
    </source>
</evidence>
<dbReference type="KEGG" id="slj:EGC82_07830"/>
<dbReference type="Gene3D" id="3.40.630.10">
    <property type="entry name" value="Zn peptidases"/>
    <property type="match status" value="1"/>
</dbReference>
<evidence type="ECO:0000259" key="5">
    <source>
        <dbReference type="Pfam" id="PF24827"/>
    </source>
</evidence>
<reference evidence="7" key="1">
    <citation type="submission" date="2018-11" db="EMBL/GenBank/DDBJ databases">
        <title>Shewanella sp. M2.</title>
        <authorList>
            <person name="Hwang Y.J."/>
            <person name="Hwang C.Y."/>
        </authorList>
    </citation>
    <scope>NUCLEOTIDE SEQUENCE [LARGE SCALE GENOMIC DNA]</scope>
    <source>
        <strain evidence="7">LMG 19866</strain>
    </source>
</reference>
<keyword evidence="7" id="KW-1185">Reference proteome</keyword>
<comment type="cofactor">
    <cofactor evidence="1">
        <name>Zn(2+)</name>
        <dbReference type="ChEBI" id="CHEBI:29105"/>
    </cofactor>
</comment>
<dbReference type="PANTHER" id="PTHR37326:SF2">
    <property type="entry name" value="SUCCINYLGLUTAMATE DESUCCINYLASE_ASPARTOACYLASE FAMILY PROTEIN"/>
    <property type="match status" value="1"/>
</dbReference>
<dbReference type="Pfam" id="PF24827">
    <property type="entry name" value="AstE_AspA_cat"/>
    <property type="match status" value="1"/>
</dbReference>